<dbReference type="GO" id="GO:0016829">
    <property type="term" value="F:lyase activity"/>
    <property type="evidence" value="ECO:0007669"/>
    <property type="project" value="UniProtKB-KW"/>
</dbReference>
<dbReference type="AlphaFoldDB" id="A0A6I6JKD6"/>
<dbReference type="Pfam" id="PF22451">
    <property type="entry name" value="NirdL-like_HTH"/>
    <property type="match status" value="1"/>
</dbReference>
<dbReference type="Pfam" id="PF17805">
    <property type="entry name" value="AsnC_trans_reg2"/>
    <property type="match status" value="1"/>
</dbReference>
<evidence type="ECO:0000259" key="10">
    <source>
        <dbReference type="PROSITE" id="PS50956"/>
    </source>
</evidence>
<feature type="domain" description="HTH asnC-type" evidence="10">
    <location>
        <begin position="1"/>
        <end position="65"/>
    </location>
</feature>
<dbReference type="InterPro" id="IPR036388">
    <property type="entry name" value="WH-like_DNA-bd_sf"/>
</dbReference>
<name>A0A6I6JKD6_9BACT</name>
<organism evidence="11 12">
    <name type="scientific">Pseudodesulfovibrio cashew</name>
    <dbReference type="NCBI Taxonomy" id="2678688"/>
    <lineage>
        <taxon>Bacteria</taxon>
        <taxon>Pseudomonadati</taxon>
        <taxon>Thermodesulfobacteriota</taxon>
        <taxon>Desulfovibrionia</taxon>
        <taxon>Desulfovibrionales</taxon>
        <taxon>Desulfovibrionaceae</taxon>
    </lineage>
</organism>
<keyword evidence="4" id="KW-0350">Heme biosynthesis</keyword>
<dbReference type="PROSITE" id="PS50956">
    <property type="entry name" value="HTH_ASNC_2"/>
    <property type="match status" value="1"/>
</dbReference>
<dbReference type="Gene3D" id="1.10.10.10">
    <property type="entry name" value="Winged helix-like DNA-binding domain superfamily/Winged helix DNA-binding domain"/>
    <property type="match status" value="1"/>
</dbReference>
<keyword evidence="5" id="KW-0804">Transcription</keyword>
<protein>
    <recommendedName>
        <fullName evidence="8">siroheme decarboxylase</fullName>
        <ecNumber evidence="8">4.1.1.111</ecNumber>
    </recommendedName>
</protein>
<keyword evidence="12" id="KW-1185">Reference proteome</keyword>
<dbReference type="PANTHER" id="PTHR43413">
    <property type="entry name" value="TRANSCRIPTIONAL REGULATOR, ASNC FAMILY"/>
    <property type="match status" value="1"/>
</dbReference>
<gene>
    <name evidence="11" type="ORF">GM415_15445</name>
</gene>
<dbReference type="Gene3D" id="3.30.70.3460">
    <property type="match status" value="1"/>
</dbReference>
<dbReference type="KEGG" id="psel:GM415_15445"/>
<reference evidence="11 12" key="1">
    <citation type="submission" date="2019-11" db="EMBL/GenBank/DDBJ databases">
        <authorList>
            <person name="Zheng R.K."/>
            <person name="Sun C.M."/>
        </authorList>
    </citation>
    <scope>NUCLEOTIDE SEQUENCE [LARGE SCALE GENOMIC DNA]</scope>
    <source>
        <strain evidence="11 12">SRB007</strain>
    </source>
</reference>
<evidence type="ECO:0000256" key="3">
    <source>
        <dbReference type="ARBA" id="ARBA00023125"/>
    </source>
</evidence>
<evidence type="ECO:0000256" key="7">
    <source>
        <dbReference type="ARBA" id="ARBA00023457"/>
    </source>
</evidence>
<comment type="pathway">
    <text evidence="1">Porphyrin-containing compound metabolism; protoheme biosynthesis.</text>
</comment>
<evidence type="ECO:0000256" key="1">
    <source>
        <dbReference type="ARBA" id="ARBA00004744"/>
    </source>
</evidence>
<evidence type="ECO:0000256" key="9">
    <source>
        <dbReference type="ARBA" id="ARBA00048470"/>
    </source>
</evidence>
<keyword evidence="2" id="KW-0805">Transcription regulation</keyword>
<evidence type="ECO:0000256" key="5">
    <source>
        <dbReference type="ARBA" id="ARBA00023163"/>
    </source>
</evidence>
<keyword evidence="6" id="KW-0456">Lyase</keyword>
<evidence type="ECO:0000256" key="2">
    <source>
        <dbReference type="ARBA" id="ARBA00023015"/>
    </source>
</evidence>
<dbReference type="RefSeq" id="WP_158949740.1">
    <property type="nucleotide sequence ID" value="NZ_CP046400.1"/>
</dbReference>
<dbReference type="InterPro" id="IPR040523">
    <property type="entry name" value="AsnC_trans_reg2"/>
</dbReference>
<dbReference type="SUPFAM" id="SSF46785">
    <property type="entry name" value="Winged helix' DNA-binding domain"/>
    <property type="match status" value="1"/>
</dbReference>
<sequence length="159" mass="18293">MDELDRQLLDIVQTGFPLCSRPYTELGKQVGIDENEAMSRIRKMRESGIIRRIGANFNAYRLGWVSTLCAAKVSVELMDTFVDVVNKQPGVTHNYERENEFNIWFTLTSRSREEEAVTLEFITRETGVKILNLPASRLYKVKVDFKMSNRKKQADGQPS</sequence>
<comment type="similarity">
    <text evidence="7">Belongs to the Ahb/Nir family.</text>
</comment>
<keyword evidence="3" id="KW-0238">DNA-binding</keyword>
<dbReference type="GO" id="GO:0006783">
    <property type="term" value="P:heme biosynthetic process"/>
    <property type="evidence" value="ECO:0007669"/>
    <property type="project" value="UniProtKB-KW"/>
</dbReference>
<dbReference type="EC" id="4.1.1.111" evidence="8"/>
<proteinExistence type="inferred from homology"/>
<dbReference type="InterPro" id="IPR036390">
    <property type="entry name" value="WH_DNA-bd_sf"/>
</dbReference>
<dbReference type="UniPathway" id="UPA00252"/>
<dbReference type="PANTHER" id="PTHR43413:SF1">
    <property type="entry name" value="SIROHEME DECARBOXYLASE NIRL SUBUNIT"/>
    <property type="match status" value="1"/>
</dbReference>
<evidence type="ECO:0000313" key="11">
    <source>
        <dbReference type="EMBL" id="QGY41450.1"/>
    </source>
</evidence>
<dbReference type="GO" id="GO:0043565">
    <property type="term" value="F:sequence-specific DNA binding"/>
    <property type="evidence" value="ECO:0007669"/>
    <property type="project" value="InterPro"/>
</dbReference>
<evidence type="ECO:0000256" key="8">
    <source>
        <dbReference type="ARBA" id="ARBA00023471"/>
    </source>
</evidence>
<dbReference type="InterPro" id="IPR050684">
    <property type="entry name" value="HTH-Siroheme_Decarb"/>
</dbReference>
<evidence type="ECO:0000256" key="6">
    <source>
        <dbReference type="ARBA" id="ARBA00023239"/>
    </source>
</evidence>
<dbReference type="InterPro" id="IPR000485">
    <property type="entry name" value="AsnC-type_HTH_dom"/>
</dbReference>
<dbReference type="InterPro" id="IPR019888">
    <property type="entry name" value="Tscrpt_reg_AsnC-like"/>
</dbReference>
<dbReference type="EMBL" id="CP046400">
    <property type="protein sequence ID" value="QGY41450.1"/>
    <property type="molecule type" value="Genomic_DNA"/>
</dbReference>
<comment type="catalytic activity">
    <reaction evidence="9">
        <text>siroheme + 2 H(+) = 12,18-didecarboxysiroheme + 2 CO2</text>
        <dbReference type="Rhea" id="RHEA:19093"/>
        <dbReference type="ChEBI" id="CHEBI:15378"/>
        <dbReference type="ChEBI" id="CHEBI:16526"/>
        <dbReference type="ChEBI" id="CHEBI:60052"/>
        <dbReference type="ChEBI" id="CHEBI:140497"/>
        <dbReference type="EC" id="4.1.1.111"/>
    </reaction>
</comment>
<evidence type="ECO:0000256" key="4">
    <source>
        <dbReference type="ARBA" id="ARBA00023133"/>
    </source>
</evidence>
<dbReference type="InterPro" id="IPR053953">
    <property type="entry name" value="NirdL-like_HTH"/>
</dbReference>
<dbReference type="Proteomes" id="UP000428328">
    <property type="component" value="Chromosome"/>
</dbReference>
<accession>A0A6I6JKD6</accession>
<dbReference type="SMART" id="SM00344">
    <property type="entry name" value="HTH_ASNC"/>
    <property type="match status" value="1"/>
</dbReference>
<evidence type="ECO:0000313" key="12">
    <source>
        <dbReference type="Proteomes" id="UP000428328"/>
    </source>
</evidence>